<feature type="region of interest" description="Disordered" evidence="1">
    <location>
        <begin position="182"/>
        <end position="395"/>
    </location>
</feature>
<evidence type="ECO:0000313" key="3">
    <source>
        <dbReference type="Proteomes" id="UP000315522"/>
    </source>
</evidence>
<dbReference type="AlphaFoldDB" id="A0A559MDC4"/>
<evidence type="ECO:0000256" key="1">
    <source>
        <dbReference type="SAM" id="MobiDB-lite"/>
    </source>
</evidence>
<comment type="caution">
    <text evidence="2">The sequence shown here is derived from an EMBL/GenBank/DDBJ whole genome shotgun (WGS) entry which is preliminary data.</text>
</comment>
<organism evidence="2 3">
    <name type="scientific">Lachnellula willkommii</name>
    <dbReference type="NCBI Taxonomy" id="215461"/>
    <lineage>
        <taxon>Eukaryota</taxon>
        <taxon>Fungi</taxon>
        <taxon>Dikarya</taxon>
        <taxon>Ascomycota</taxon>
        <taxon>Pezizomycotina</taxon>
        <taxon>Leotiomycetes</taxon>
        <taxon>Helotiales</taxon>
        <taxon>Lachnaceae</taxon>
        <taxon>Lachnellula</taxon>
    </lineage>
</organism>
<evidence type="ECO:0000313" key="2">
    <source>
        <dbReference type="EMBL" id="TVY90978.1"/>
    </source>
</evidence>
<feature type="region of interest" description="Disordered" evidence="1">
    <location>
        <begin position="1"/>
        <end position="79"/>
    </location>
</feature>
<proteinExistence type="predicted"/>
<name>A0A559MDC4_9HELO</name>
<accession>A0A559MDC4</accession>
<reference evidence="2 3" key="1">
    <citation type="submission" date="2018-05" db="EMBL/GenBank/DDBJ databases">
        <title>Genome sequencing and assembly of the regulated plant pathogen Lachnellula willkommii and related sister species for the development of diagnostic species identification markers.</title>
        <authorList>
            <person name="Giroux E."/>
            <person name="Bilodeau G."/>
        </authorList>
    </citation>
    <scope>NUCLEOTIDE SEQUENCE [LARGE SCALE GENOMIC DNA]</scope>
    <source>
        <strain evidence="2 3">CBS 172.35</strain>
    </source>
</reference>
<feature type="compositionally biased region" description="Polar residues" evidence="1">
    <location>
        <begin position="295"/>
        <end position="307"/>
    </location>
</feature>
<feature type="compositionally biased region" description="Low complexity" evidence="1">
    <location>
        <begin position="26"/>
        <end position="51"/>
    </location>
</feature>
<keyword evidence="3" id="KW-1185">Reference proteome</keyword>
<gene>
    <name evidence="2" type="ORF">LAWI1_G003096</name>
</gene>
<feature type="compositionally biased region" description="Polar residues" evidence="1">
    <location>
        <begin position="182"/>
        <end position="198"/>
    </location>
</feature>
<feature type="compositionally biased region" description="Basic and acidic residues" evidence="1">
    <location>
        <begin position="384"/>
        <end position="395"/>
    </location>
</feature>
<protein>
    <submittedName>
        <fullName evidence="2">Uncharacterized protein</fullName>
    </submittedName>
</protein>
<sequence>MPSNIAPPRLSGAKSHIFQPPRTRSDSASSSLILTHSATSTTTSTSTTRPRLAPRKRTRAMDDEDGAMDRCPGSPQPLVNTKYVLAGGMDTPNMRASQLDESVHTDISYRKQLDSGMRGTPRGLFGDFEGPLLPPDGRQGNGRPVGWDSPGSNGWGKTVLGKIWEWGGAVFRGFHAGGGQGYTINTNPKSNTYQVQEQSSRETEKSFNTWGPPDRESTPVPGRFPEEDFIPNYLDQRPTPEARPSKRRQVSRNNTQNEEIAKNWVVVQPPAIENITPSRPQPQPRAGGTARYSMPTASSSGRRSTANPARPASRAGVTAPRRPMLSRVSHAGSPALTPSRGASFASARSTPNSKIPRPSSPMRSPNKAMDSPAAKEAQRWVAQKKKEDREADESIRRLDRQLKAMIREGKEALGTRVEVEMDYEEGDGARKWDF</sequence>
<dbReference type="EMBL" id="QGML01000685">
    <property type="protein sequence ID" value="TVY90978.1"/>
    <property type="molecule type" value="Genomic_DNA"/>
</dbReference>
<dbReference type="Proteomes" id="UP000315522">
    <property type="component" value="Unassembled WGS sequence"/>
</dbReference>